<dbReference type="AlphaFoldDB" id="A0A5R9FLB5"/>
<evidence type="ECO:0000256" key="2">
    <source>
        <dbReference type="ARBA" id="ARBA00023015"/>
    </source>
</evidence>
<dbReference type="EMBL" id="VBZC01000019">
    <property type="protein sequence ID" value="TLS44662.1"/>
    <property type="molecule type" value="Genomic_DNA"/>
</dbReference>
<evidence type="ECO:0000256" key="4">
    <source>
        <dbReference type="ARBA" id="ARBA00023163"/>
    </source>
</evidence>
<keyword evidence="7" id="KW-1185">Reference proteome</keyword>
<keyword evidence="3" id="KW-0238">DNA-binding</keyword>
<feature type="domain" description="LysR substrate-binding" evidence="5">
    <location>
        <begin position="50"/>
        <end position="217"/>
    </location>
</feature>
<dbReference type="Pfam" id="PF03466">
    <property type="entry name" value="LysR_substrate"/>
    <property type="match status" value="1"/>
</dbReference>
<organism evidence="6 7">
    <name type="scientific">Streptomyces montanus</name>
    <dbReference type="NCBI Taxonomy" id="2580423"/>
    <lineage>
        <taxon>Bacteria</taxon>
        <taxon>Bacillati</taxon>
        <taxon>Actinomycetota</taxon>
        <taxon>Actinomycetes</taxon>
        <taxon>Kitasatosporales</taxon>
        <taxon>Streptomycetaceae</taxon>
        <taxon>Streptomyces</taxon>
    </lineage>
</organism>
<dbReference type="InterPro" id="IPR005119">
    <property type="entry name" value="LysR_subst-bd"/>
</dbReference>
<dbReference type="GO" id="GO:0003677">
    <property type="term" value="F:DNA binding"/>
    <property type="evidence" value="ECO:0007669"/>
    <property type="project" value="UniProtKB-KW"/>
</dbReference>
<dbReference type="PANTHER" id="PTHR30346:SF0">
    <property type="entry name" value="HCA OPERON TRANSCRIPTIONAL ACTIVATOR HCAR"/>
    <property type="match status" value="1"/>
</dbReference>
<keyword evidence="4" id="KW-0804">Transcription</keyword>
<comment type="similarity">
    <text evidence="1">Belongs to the LysR transcriptional regulatory family.</text>
</comment>
<proteinExistence type="inferred from homology"/>
<comment type="caution">
    <text evidence="6">The sequence shown here is derived from an EMBL/GenBank/DDBJ whole genome shotgun (WGS) entry which is preliminary data.</text>
</comment>
<dbReference type="SUPFAM" id="SSF53850">
    <property type="entry name" value="Periplasmic binding protein-like II"/>
    <property type="match status" value="1"/>
</dbReference>
<evidence type="ECO:0000313" key="6">
    <source>
        <dbReference type="EMBL" id="TLS44662.1"/>
    </source>
</evidence>
<reference evidence="6 7" key="1">
    <citation type="submission" date="2019-05" db="EMBL/GenBank/DDBJ databases">
        <title>Streptomyces sp. NEAU-C151, a novel actinomycete isolated from soil.</title>
        <authorList>
            <person name="Han L."/>
            <person name="Jiang H."/>
        </authorList>
    </citation>
    <scope>NUCLEOTIDE SEQUENCE [LARGE SCALE GENOMIC DNA]</scope>
    <source>
        <strain evidence="6 7">NEAU-C151</strain>
    </source>
</reference>
<dbReference type="Gene3D" id="3.40.190.290">
    <property type="match status" value="1"/>
</dbReference>
<dbReference type="GO" id="GO:0032993">
    <property type="term" value="C:protein-DNA complex"/>
    <property type="evidence" value="ECO:0007669"/>
    <property type="project" value="TreeGrafter"/>
</dbReference>
<dbReference type="RefSeq" id="WP_138046367.1">
    <property type="nucleotide sequence ID" value="NZ_VBZC01000019.1"/>
</dbReference>
<protein>
    <submittedName>
        <fullName evidence="6">LysR family transcriptional regulator</fullName>
    </submittedName>
</protein>
<sequence>MVPKTDHPAPPAGGPGTADAAAIRLGIHETPDLANDVIARAGARVEDFVLVPYDVRDPFRQLRAGQVDVMLVKFGPRENDIAVGSPVGFDARAVLVAADHPLASRDAVSVEEAASYDAFERPEGFPASVWDLIVPPRTPAGTPIRRVHTLTTIEALVRTLTTTRAVHLSFRSVEAALPPQVRAVPLSDLPSAPIALAWPNGAVLPARVRAFIRAAEADAAGAPTSS</sequence>
<dbReference type="Proteomes" id="UP000305906">
    <property type="component" value="Unassembled WGS sequence"/>
</dbReference>
<accession>A0A5R9FLB5</accession>
<dbReference type="PANTHER" id="PTHR30346">
    <property type="entry name" value="TRANSCRIPTIONAL DUAL REGULATOR HCAR-RELATED"/>
    <property type="match status" value="1"/>
</dbReference>
<keyword evidence="2" id="KW-0805">Transcription regulation</keyword>
<dbReference type="CDD" id="cd05466">
    <property type="entry name" value="PBP2_LTTR_substrate"/>
    <property type="match status" value="1"/>
</dbReference>
<evidence type="ECO:0000259" key="5">
    <source>
        <dbReference type="Pfam" id="PF03466"/>
    </source>
</evidence>
<evidence type="ECO:0000256" key="3">
    <source>
        <dbReference type="ARBA" id="ARBA00023125"/>
    </source>
</evidence>
<name>A0A5R9FLB5_9ACTN</name>
<dbReference type="GO" id="GO:0003700">
    <property type="term" value="F:DNA-binding transcription factor activity"/>
    <property type="evidence" value="ECO:0007669"/>
    <property type="project" value="TreeGrafter"/>
</dbReference>
<evidence type="ECO:0000313" key="7">
    <source>
        <dbReference type="Proteomes" id="UP000305906"/>
    </source>
</evidence>
<evidence type="ECO:0000256" key="1">
    <source>
        <dbReference type="ARBA" id="ARBA00009437"/>
    </source>
</evidence>
<gene>
    <name evidence="6" type="ORF">FE633_19055</name>
</gene>